<evidence type="ECO:0000313" key="14">
    <source>
        <dbReference type="Proteomes" id="UP001501627"/>
    </source>
</evidence>
<comment type="caution">
    <text evidence="13">The sequence shown here is derived from an EMBL/GenBank/DDBJ whole genome shotgun (WGS) entry which is preliminary data.</text>
</comment>
<dbReference type="Proteomes" id="UP001501627">
    <property type="component" value="Unassembled WGS sequence"/>
</dbReference>
<evidence type="ECO:0000256" key="6">
    <source>
        <dbReference type="ARBA" id="ARBA00022781"/>
    </source>
</evidence>
<keyword evidence="11" id="KW-1003">Cell membrane</keyword>
<evidence type="ECO:0000256" key="4">
    <source>
        <dbReference type="ARBA" id="ARBA00022547"/>
    </source>
</evidence>
<dbReference type="EMBL" id="BAABBP010000016">
    <property type="protein sequence ID" value="GAA3996652.1"/>
    <property type="molecule type" value="Genomic_DNA"/>
</dbReference>
<dbReference type="NCBIfam" id="TIGR01131">
    <property type="entry name" value="ATP_synt_6_or_A"/>
    <property type="match status" value="1"/>
</dbReference>
<gene>
    <name evidence="11" type="primary">atpB</name>
    <name evidence="13" type="ORF">GCM10022279_20380</name>
</gene>
<accession>A0ABP7RFA7</accession>
<sequence>MELTPDATIVLDLGWLRLNATIVNTWIVMAVLTGLSWLVTRSLDPNKPPGRWRNALEVLVQLIEGQIADVAHRGVRPVMYFAGTLFLFIAASNTLSVIPGFKSPTGSLSTTAALTLAVLLAVPLFGVAHGGARQYLHKFIEPSILILPFNVIGELSKAVSLSIRLYGNVMSGAVIAAILLGVAPFFFPVVMDLFGLLVGLIQAYIFAILAAVYISAAMAESSPAPHPNKPMEDTL</sequence>
<comment type="subcellular location">
    <subcellularLocation>
        <location evidence="11 12">Cell membrane</location>
        <topology evidence="11 12">Multi-pass membrane protein</topology>
    </subcellularLocation>
    <subcellularLocation>
        <location evidence="1">Membrane</location>
        <topology evidence="1">Multi-pass membrane protein</topology>
    </subcellularLocation>
</comment>
<evidence type="ECO:0000256" key="1">
    <source>
        <dbReference type="ARBA" id="ARBA00004141"/>
    </source>
</evidence>
<dbReference type="CDD" id="cd00310">
    <property type="entry name" value="ATP-synt_Fo_a_6"/>
    <property type="match status" value="1"/>
</dbReference>
<dbReference type="PANTHER" id="PTHR42823">
    <property type="entry name" value="ATP SYNTHASE SUBUNIT A, CHLOROPLASTIC"/>
    <property type="match status" value="1"/>
</dbReference>
<dbReference type="PANTHER" id="PTHR42823:SF3">
    <property type="entry name" value="ATP SYNTHASE SUBUNIT A, CHLOROPLASTIC"/>
    <property type="match status" value="1"/>
</dbReference>
<keyword evidence="9 11" id="KW-0472">Membrane</keyword>
<evidence type="ECO:0000256" key="11">
    <source>
        <dbReference type="HAMAP-Rule" id="MF_01393"/>
    </source>
</evidence>
<comment type="similarity">
    <text evidence="2 11 12">Belongs to the ATPase A chain family.</text>
</comment>
<evidence type="ECO:0000256" key="3">
    <source>
        <dbReference type="ARBA" id="ARBA00022448"/>
    </source>
</evidence>
<name>A0ABP7RFA7_9BURK</name>
<dbReference type="NCBIfam" id="NF004481">
    <property type="entry name" value="PRK05815.2-3"/>
    <property type="match status" value="1"/>
</dbReference>
<evidence type="ECO:0000256" key="12">
    <source>
        <dbReference type="RuleBase" id="RU000483"/>
    </source>
</evidence>
<organism evidence="13 14">
    <name type="scientific">Comamonas faecalis</name>
    <dbReference type="NCBI Taxonomy" id="1387849"/>
    <lineage>
        <taxon>Bacteria</taxon>
        <taxon>Pseudomonadati</taxon>
        <taxon>Pseudomonadota</taxon>
        <taxon>Betaproteobacteria</taxon>
        <taxon>Burkholderiales</taxon>
        <taxon>Comamonadaceae</taxon>
        <taxon>Comamonas</taxon>
    </lineage>
</organism>
<feature type="transmembrane region" description="Helical" evidence="11">
    <location>
        <begin position="165"/>
        <end position="187"/>
    </location>
</feature>
<feature type="transmembrane region" description="Helical" evidence="11">
    <location>
        <begin position="20"/>
        <end position="39"/>
    </location>
</feature>
<evidence type="ECO:0000313" key="13">
    <source>
        <dbReference type="EMBL" id="GAA3996652.1"/>
    </source>
</evidence>
<evidence type="ECO:0000256" key="5">
    <source>
        <dbReference type="ARBA" id="ARBA00022692"/>
    </source>
</evidence>
<evidence type="ECO:0000256" key="10">
    <source>
        <dbReference type="ARBA" id="ARBA00023310"/>
    </source>
</evidence>
<dbReference type="InterPro" id="IPR023011">
    <property type="entry name" value="ATP_synth_F0_asu_AS"/>
</dbReference>
<keyword evidence="7 11" id="KW-1133">Transmembrane helix</keyword>
<dbReference type="InterPro" id="IPR045082">
    <property type="entry name" value="ATP_syn_F0_a_bact/chloroplast"/>
</dbReference>
<feature type="transmembrane region" description="Helical" evidence="11">
    <location>
        <begin position="78"/>
        <end position="101"/>
    </location>
</feature>
<keyword evidence="8 11" id="KW-0406">Ion transport</keyword>
<keyword evidence="3 11" id="KW-0813">Transport</keyword>
<keyword evidence="6 11" id="KW-0375">Hydrogen ion transport</keyword>
<proteinExistence type="inferred from homology"/>
<dbReference type="Pfam" id="PF00119">
    <property type="entry name" value="ATP-synt_A"/>
    <property type="match status" value="1"/>
</dbReference>
<feature type="transmembrane region" description="Helical" evidence="11">
    <location>
        <begin position="193"/>
        <end position="214"/>
    </location>
</feature>
<keyword evidence="4 11" id="KW-0138">CF(0)</keyword>
<evidence type="ECO:0000256" key="8">
    <source>
        <dbReference type="ARBA" id="ARBA00023065"/>
    </source>
</evidence>
<dbReference type="Gene3D" id="1.20.120.220">
    <property type="entry name" value="ATP synthase, F0 complex, subunit A"/>
    <property type="match status" value="1"/>
</dbReference>
<feature type="transmembrane region" description="Helical" evidence="11">
    <location>
        <begin position="107"/>
        <end position="128"/>
    </location>
</feature>
<dbReference type="PROSITE" id="PS00449">
    <property type="entry name" value="ATPASE_A"/>
    <property type="match status" value="1"/>
</dbReference>
<dbReference type="PRINTS" id="PR00123">
    <property type="entry name" value="ATPASEA"/>
</dbReference>
<keyword evidence="10 11" id="KW-0066">ATP synthesis</keyword>
<dbReference type="HAMAP" id="MF_01393">
    <property type="entry name" value="ATP_synth_a_bact"/>
    <property type="match status" value="1"/>
</dbReference>
<keyword evidence="5 11" id="KW-0812">Transmembrane</keyword>
<protein>
    <recommendedName>
        <fullName evidence="11 12">ATP synthase subunit a</fullName>
    </recommendedName>
    <alternativeName>
        <fullName evidence="11">ATP synthase F0 sector subunit a</fullName>
    </alternativeName>
    <alternativeName>
        <fullName evidence="11">F-ATPase subunit 6</fullName>
    </alternativeName>
</protein>
<evidence type="ECO:0000256" key="7">
    <source>
        <dbReference type="ARBA" id="ARBA00022989"/>
    </source>
</evidence>
<evidence type="ECO:0000256" key="2">
    <source>
        <dbReference type="ARBA" id="ARBA00006810"/>
    </source>
</evidence>
<dbReference type="RefSeq" id="WP_103045613.1">
    <property type="nucleotide sequence ID" value="NZ_BAABBP010000016.1"/>
</dbReference>
<dbReference type="InterPro" id="IPR000568">
    <property type="entry name" value="ATP_synth_F0_asu"/>
</dbReference>
<dbReference type="InterPro" id="IPR035908">
    <property type="entry name" value="F0_ATP_A_sf"/>
</dbReference>
<evidence type="ECO:0000256" key="9">
    <source>
        <dbReference type="ARBA" id="ARBA00023136"/>
    </source>
</evidence>
<comment type="function">
    <text evidence="11 12">Key component of the proton channel; it plays a direct role in the translocation of protons across the membrane.</text>
</comment>
<reference evidence="14" key="1">
    <citation type="journal article" date="2019" name="Int. J. Syst. Evol. Microbiol.">
        <title>The Global Catalogue of Microorganisms (GCM) 10K type strain sequencing project: providing services to taxonomists for standard genome sequencing and annotation.</title>
        <authorList>
            <consortium name="The Broad Institute Genomics Platform"/>
            <consortium name="The Broad Institute Genome Sequencing Center for Infectious Disease"/>
            <person name="Wu L."/>
            <person name="Ma J."/>
        </authorList>
    </citation>
    <scope>NUCLEOTIDE SEQUENCE [LARGE SCALE GENOMIC DNA]</scope>
    <source>
        <strain evidence="14">JCM 17561</strain>
    </source>
</reference>
<dbReference type="SUPFAM" id="SSF81336">
    <property type="entry name" value="F1F0 ATP synthase subunit A"/>
    <property type="match status" value="1"/>
</dbReference>
<keyword evidence="14" id="KW-1185">Reference proteome</keyword>